<keyword evidence="2" id="KW-1133">Transmembrane helix</keyword>
<feature type="transmembrane region" description="Helical" evidence="2">
    <location>
        <begin position="237"/>
        <end position="262"/>
    </location>
</feature>
<keyword evidence="2" id="KW-0472">Membrane</keyword>
<evidence type="ECO:0000256" key="1">
    <source>
        <dbReference type="SAM" id="MobiDB-lite"/>
    </source>
</evidence>
<keyword evidence="3" id="KW-0131">Cell cycle</keyword>
<dbReference type="Proteomes" id="UP000624183">
    <property type="component" value="Unassembled WGS sequence"/>
</dbReference>
<sequence>MGQGDKLSPFSRADAPTVPVHAEPGHDRPKLRPGSANPSSTEGPSVNHDDESELFNRLEADMNTPTEPDSVGDVVDLDKARSARAESADPATGPLADLTPDRSGTESGVESADPSARVMVDGPAEAGPGFMGRIVVAKRRAIVPAWLRSAAEFSTAAKWAAGHYGHLAGYHVLRSPYYAARLTFQAPAGAAKCIGGTMRWVADREGEPVRLAAVRREDAGEYLKLSRQRDGRVRLRTLVATLSLFVGIGVALAIYVLAPGWLQALSIGALLMALGSAGTQADAPVITRAVEMTKAPKLTSDIVLRALGALGISAISQAQSKGRDGFTFTAPITRDGPGWRAEGDLPYGVTVTDVIDKRDKLASGLRRPLGCVWPEAVPDEHTGRLLLWVGDQDMSTAKKPKWPLLTSGTVDLFNPIAYGTDQRGRWVDITLMYIAGVIGAIPRMGKTFLLRLLLLIAALDPRAELHTYDMKGTGDLDPVGSAVSHRHAAGDDDESIDYALADWRALREELRRRVKVIRSLPRDICPENKVTSALADKRSLGLHPIVIAVDECQVLFEHPKHGGEFEEIATDLVKRGPATGIVFLAATQRPDAKSLPTGISANASARWCLKVMGQTENDMVLGTSAYKRGIRATMFAWGDKGIHYFIGEGSDARIVAATYIDGPGADLIAARARKQREAAGRLTGYALGETPDTNTAPSFDLLRDILAVTPEKEPRPWNDVTVDRLAELRPDTYGPWVDMEPAERAAHLTTLLKPYGISTGQVGRRINGKTVNRTGFTRAHLTNKVAECDGKRDAS</sequence>
<organism evidence="3 4">
    <name type="scientific">Streptomyces rubiginosohelvolus</name>
    <dbReference type="NCBI Taxonomy" id="67362"/>
    <lineage>
        <taxon>Bacteria</taxon>
        <taxon>Bacillati</taxon>
        <taxon>Actinomycetota</taxon>
        <taxon>Actinomycetes</taxon>
        <taxon>Kitasatosporales</taxon>
        <taxon>Streptomycetaceae</taxon>
        <taxon>Streptomyces</taxon>
    </lineage>
</organism>
<evidence type="ECO:0000256" key="2">
    <source>
        <dbReference type="SAM" id="Phobius"/>
    </source>
</evidence>
<gene>
    <name evidence="3" type="ORF">GCM10010328_62090</name>
</gene>
<keyword evidence="4" id="KW-1185">Reference proteome</keyword>
<keyword evidence="3" id="KW-0132">Cell division</keyword>
<accession>A0ABQ3CB91</accession>
<protein>
    <submittedName>
        <fullName evidence="3">Cell division protein FtsK</fullName>
    </submittedName>
</protein>
<dbReference type="Gene3D" id="3.40.50.300">
    <property type="entry name" value="P-loop containing nucleotide triphosphate hydrolases"/>
    <property type="match status" value="1"/>
</dbReference>
<feature type="compositionally biased region" description="Basic and acidic residues" evidence="1">
    <location>
        <begin position="76"/>
        <end position="87"/>
    </location>
</feature>
<evidence type="ECO:0000313" key="3">
    <source>
        <dbReference type="EMBL" id="GGZ78830.1"/>
    </source>
</evidence>
<name>A0ABQ3CB91_9ACTN</name>
<keyword evidence="2" id="KW-0812">Transmembrane</keyword>
<evidence type="ECO:0000313" key="4">
    <source>
        <dbReference type="Proteomes" id="UP000624183"/>
    </source>
</evidence>
<proteinExistence type="predicted"/>
<dbReference type="EMBL" id="BMUW01000019">
    <property type="protein sequence ID" value="GGZ78830.1"/>
    <property type="molecule type" value="Genomic_DNA"/>
</dbReference>
<dbReference type="GO" id="GO:0051301">
    <property type="term" value="P:cell division"/>
    <property type="evidence" value="ECO:0007669"/>
    <property type="project" value="UniProtKB-KW"/>
</dbReference>
<dbReference type="SUPFAM" id="SSF52540">
    <property type="entry name" value="P-loop containing nucleoside triphosphate hydrolases"/>
    <property type="match status" value="1"/>
</dbReference>
<reference evidence="4" key="1">
    <citation type="journal article" date="2019" name="Int. J. Syst. Evol. Microbiol.">
        <title>The Global Catalogue of Microorganisms (GCM) 10K type strain sequencing project: providing services to taxonomists for standard genome sequencing and annotation.</title>
        <authorList>
            <consortium name="The Broad Institute Genomics Platform"/>
            <consortium name="The Broad Institute Genome Sequencing Center for Infectious Disease"/>
            <person name="Wu L."/>
            <person name="Ma J."/>
        </authorList>
    </citation>
    <scope>NUCLEOTIDE SEQUENCE [LARGE SCALE GENOMIC DNA]</scope>
    <source>
        <strain evidence="4">JCM 4602</strain>
    </source>
</reference>
<feature type="region of interest" description="Disordered" evidence="1">
    <location>
        <begin position="1"/>
        <end position="115"/>
    </location>
</feature>
<dbReference type="InterPro" id="IPR027417">
    <property type="entry name" value="P-loop_NTPase"/>
</dbReference>
<comment type="caution">
    <text evidence="3">The sequence shown here is derived from an EMBL/GenBank/DDBJ whole genome shotgun (WGS) entry which is preliminary data.</text>
</comment>